<comment type="caution">
    <text evidence="2">The sequence shown here is derived from an EMBL/GenBank/DDBJ whole genome shotgun (WGS) entry which is preliminary data.</text>
</comment>
<gene>
    <name evidence="2" type="ORF">CCHR01_16524</name>
</gene>
<reference evidence="2" key="1">
    <citation type="submission" date="2023-01" db="EMBL/GenBank/DDBJ databases">
        <title>Colletotrichum chrysophilum M932 genome sequence.</title>
        <authorList>
            <person name="Baroncelli R."/>
        </authorList>
    </citation>
    <scope>NUCLEOTIDE SEQUENCE</scope>
    <source>
        <strain evidence="2">M932</strain>
    </source>
</reference>
<feature type="chain" id="PRO_5041934614" description="Secreted protein" evidence="1">
    <location>
        <begin position="30"/>
        <end position="72"/>
    </location>
</feature>
<dbReference type="EMBL" id="JAQOWY010000526">
    <property type="protein sequence ID" value="KAK1840845.1"/>
    <property type="molecule type" value="Genomic_DNA"/>
</dbReference>
<organism evidence="2 3">
    <name type="scientific">Colletotrichum chrysophilum</name>
    <dbReference type="NCBI Taxonomy" id="1836956"/>
    <lineage>
        <taxon>Eukaryota</taxon>
        <taxon>Fungi</taxon>
        <taxon>Dikarya</taxon>
        <taxon>Ascomycota</taxon>
        <taxon>Pezizomycotina</taxon>
        <taxon>Sordariomycetes</taxon>
        <taxon>Hypocreomycetidae</taxon>
        <taxon>Glomerellales</taxon>
        <taxon>Glomerellaceae</taxon>
        <taxon>Colletotrichum</taxon>
        <taxon>Colletotrichum gloeosporioides species complex</taxon>
    </lineage>
</organism>
<accession>A0AAD9A482</accession>
<sequence length="72" mass="8179">MIVFRTTERPCRRLLLLLLLMNGRTNTLASRCELLPTAALAGYPMDEVARPEDVDHHENLILALGTLFTTWL</sequence>
<evidence type="ECO:0000313" key="2">
    <source>
        <dbReference type="EMBL" id="KAK1840845.1"/>
    </source>
</evidence>
<proteinExistence type="predicted"/>
<keyword evidence="3" id="KW-1185">Reference proteome</keyword>
<name>A0AAD9A482_9PEZI</name>
<evidence type="ECO:0008006" key="4">
    <source>
        <dbReference type="Google" id="ProtNLM"/>
    </source>
</evidence>
<keyword evidence="1" id="KW-0732">Signal</keyword>
<dbReference type="Proteomes" id="UP001243330">
    <property type="component" value="Unassembled WGS sequence"/>
</dbReference>
<protein>
    <recommendedName>
        <fullName evidence="4">Secreted protein</fullName>
    </recommendedName>
</protein>
<feature type="signal peptide" evidence="1">
    <location>
        <begin position="1"/>
        <end position="29"/>
    </location>
</feature>
<evidence type="ECO:0000256" key="1">
    <source>
        <dbReference type="SAM" id="SignalP"/>
    </source>
</evidence>
<dbReference type="AlphaFoldDB" id="A0AAD9A482"/>
<evidence type="ECO:0000313" key="3">
    <source>
        <dbReference type="Proteomes" id="UP001243330"/>
    </source>
</evidence>